<dbReference type="InterPro" id="IPR003618">
    <property type="entry name" value="TFIIS_cen_dom"/>
</dbReference>
<comment type="caution">
    <text evidence="2">The sequence shown here is derived from an EMBL/GenBank/DDBJ whole genome shotgun (WGS) entry which is preliminary data.</text>
</comment>
<dbReference type="SUPFAM" id="SSF46942">
    <property type="entry name" value="Elongation factor TFIIS domain 2"/>
    <property type="match status" value="1"/>
</dbReference>
<proteinExistence type="predicted"/>
<dbReference type="EMBL" id="CAUJNA010000879">
    <property type="protein sequence ID" value="CAJ1382187.1"/>
    <property type="molecule type" value="Genomic_DNA"/>
</dbReference>
<evidence type="ECO:0000313" key="3">
    <source>
        <dbReference type="Proteomes" id="UP001178507"/>
    </source>
</evidence>
<dbReference type="PROSITE" id="PS51321">
    <property type="entry name" value="TFIIS_CENTRAL"/>
    <property type="match status" value="1"/>
</dbReference>
<dbReference type="Gene3D" id="1.10.472.30">
    <property type="entry name" value="Transcription elongation factor S-II, central domain"/>
    <property type="match status" value="1"/>
</dbReference>
<evidence type="ECO:0000259" key="1">
    <source>
        <dbReference type="PROSITE" id="PS51321"/>
    </source>
</evidence>
<dbReference type="InterPro" id="IPR036575">
    <property type="entry name" value="TFIIS_cen_dom_sf"/>
</dbReference>
<dbReference type="GO" id="GO:0006351">
    <property type="term" value="P:DNA-templated transcription"/>
    <property type="evidence" value="ECO:0007669"/>
    <property type="project" value="InterPro"/>
</dbReference>
<evidence type="ECO:0000313" key="2">
    <source>
        <dbReference type="EMBL" id="CAJ1382187.1"/>
    </source>
</evidence>
<dbReference type="Proteomes" id="UP001178507">
    <property type="component" value="Unassembled WGS sequence"/>
</dbReference>
<feature type="domain" description="TFIIS central" evidence="1">
    <location>
        <begin position="105"/>
        <end position="215"/>
    </location>
</feature>
<sequence>MVLELSSDSECEILERPRRRAKPGAPSLEAVRSHVYVPEAAVPLPPVTVVVPKAKAPAKLAGEGRKPSLKELFRQRREELQKTNDLPVATAAPAAALVAQGPGGAASAAPDARPAQVLEEAGLAAEVAGRILAAAQRWAQLEKGGGGAAKRLRSVVFNLRQNAELVTQVNSGALSVSSLLRMGSEELAAPEVRKRRRQLQQQALQEVVLRDENTFAVRCRSCGEEARGVMARSAAAAEEEGWGQMSVRGSCPKCGHVWMDHG</sequence>
<name>A0AA36MSD6_9DINO</name>
<gene>
    <name evidence="2" type="ORF">EVOR1521_LOCUS9625</name>
</gene>
<dbReference type="Pfam" id="PF07500">
    <property type="entry name" value="TFIIS_M"/>
    <property type="match status" value="1"/>
</dbReference>
<dbReference type="AlphaFoldDB" id="A0AA36MSD6"/>
<organism evidence="2 3">
    <name type="scientific">Effrenium voratum</name>
    <dbReference type="NCBI Taxonomy" id="2562239"/>
    <lineage>
        <taxon>Eukaryota</taxon>
        <taxon>Sar</taxon>
        <taxon>Alveolata</taxon>
        <taxon>Dinophyceae</taxon>
        <taxon>Suessiales</taxon>
        <taxon>Symbiodiniaceae</taxon>
        <taxon>Effrenium</taxon>
    </lineage>
</organism>
<keyword evidence="3" id="KW-1185">Reference proteome</keyword>
<reference evidence="2" key="1">
    <citation type="submission" date="2023-08" db="EMBL/GenBank/DDBJ databases">
        <authorList>
            <person name="Chen Y."/>
            <person name="Shah S."/>
            <person name="Dougan E. K."/>
            <person name="Thang M."/>
            <person name="Chan C."/>
        </authorList>
    </citation>
    <scope>NUCLEOTIDE SEQUENCE</scope>
</reference>
<accession>A0AA36MSD6</accession>
<protein>
    <recommendedName>
        <fullName evidence="1">TFIIS central domain-containing protein</fullName>
    </recommendedName>
</protein>